<evidence type="ECO:0000256" key="3">
    <source>
        <dbReference type="ARBA" id="ARBA00022741"/>
    </source>
</evidence>
<proteinExistence type="inferred from homology"/>
<feature type="region of interest" description="G5" evidence="7">
    <location>
        <begin position="158"/>
        <end position="160"/>
    </location>
</feature>
<feature type="region of interest" description="G3" evidence="7">
    <location>
        <begin position="65"/>
        <end position="68"/>
    </location>
</feature>
<dbReference type="PANTHER" id="PTHR42698">
    <property type="entry name" value="GTPASE ERA"/>
    <property type="match status" value="1"/>
</dbReference>
<comment type="caution">
    <text evidence="11">The sequence shown here is derived from an EMBL/GenBank/DDBJ whole genome shotgun (WGS) entry which is preliminary data.</text>
</comment>
<dbReference type="InterPro" id="IPR009019">
    <property type="entry name" value="KH_sf_prok-type"/>
</dbReference>
<evidence type="ECO:0000259" key="9">
    <source>
        <dbReference type="PROSITE" id="PS50823"/>
    </source>
</evidence>
<protein>
    <recommendedName>
        <fullName evidence="2 6">GTPase Era</fullName>
    </recommendedName>
</protein>
<dbReference type="PROSITE" id="PS50823">
    <property type="entry name" value="KH_TYPE_2"/>
    <property type="match status" value="1"/>
</dbReference>
<dbReference type="PRINTS" id="PR00326">
    <property type="entry name" value="GTP1OBG"/>
</dbReference>
<dbReference type="GO" id="GO:0003924">
    <property type="term" value="F:GTPase activity"/>
    <property type="evidence" value="ECO:0007669"/>
    <property type="project" value="UniProtKB-UniRule"/>
</dbReference>
<comment type="similarity">
    <text evidence="1 6 7 8">Belongs to the TRAFAC class TrmE-Era-EngA-EngB-Septin-like GTPase superfamily. Era GTPase family.</text>
</comment>
<accession>A0A1A6C765</accession>
<comment type="subunit">
    <text evidence="6">Monomer.</text>
</comment>
<feature type="domain" description="Era-type G" evidence="10">
    <location>
        <begin position="10"/>
        <end position="179"/>
    </location>
</feature>
<sequence length="309" mass="34832">MSDEAHQVLHAGHVAIVGRPNVGKSTLLNRLLGQKLSITADKPQTTRHRILGVLDMPQGQIALLDTPGIHRLPGKRALNQSLNRAALGALAEADLVWFVVMADRWEDEDAYILDALRREARPVMLVVNKIDRLSDRARLLPFLQKMQALYAFVEMFPVSALKGDNADRLAETSLRYLPVVEAKPFAEDQLTDRSLRFVSAEFIREQVMRSLGDEVPYAAAVTIDRFEEGDKLTRIAATIWVERDGQKAIVIGRGGERLKAIGSQARKSLETLLDTRVFLELWVKVRAGWQDDPRLLQQLEMDEARWPKT</sequence>
<evidence type="ECO:0000256" key="5">
    <source>
        <dbReference type="ARBA" id="ARBA00023134"/>
    </source>
</evidence>
<dbReference type="GO" id="GO:0000028">
    <property type="term" value="P:ribosomal small subunit assembly"/>
    <property type="evidence" value="ECO:0007669"/>
    <property type="project" value="TreeGrafter"/>
</dbReference>
<keyword evidence="12" id="KW-1185">Reference proteome</keyword>
<feature type="domain" description="KH type-2" evidence="9">
    <location>
        <begin position="203"/>
        <end position="287"/>
    </location>
</feature>
<reference evidence="11 12" key="1">
    <citation type="journal article" date="2014" name="Genome Announc.">
        <title>Draft Genome Sequence of the Iron-Oxidizing, Acidophilic, and Halotolerant 'Thiobacillus prosperus' Type Strain DSM 5130.</title>
        <authorList>
            <person name="Ossandon F.J."/>
            <person name="Cardenas J.P."/>
            <person name="Corbett M."/>
            <person name="Quatrini R."/>
            <person name="Holmes D.S."/>
            <person name="Watkin E."/>
        </authorList>
    </citation>
    <scope>NUCLEOTIDE SEQUENCE [LARGE SCALE GENOMIC DNA]</scope>
    <source>
        <strain evidence="11 12">DSM 5130</strain>
    </source>
</reference>
<feature type="region of interest" description="G2" evidence="7">
    <location>
        <begin position="44"/>
        <end position="48"/>
    </location>
</feature>
<dbReference type="InterPro" id="IPR005225">
    <property type="entry name" value="Small_GTP-bd"/>
</dbReference>
<evidence type="ECO:0000256" key="1">
    <source>
        <dbReference type="ARBA" id="ARBA00007921"/>
    </source>
</evidence>
<dbReference type="PROSITE" id="PS51713">
    <property type="entry name" value="G_ERA"/>
    <property type="match status" value="1"/>
</dbReference>
<dbReference type="STRING" id="160660.BJI67_09470"/>
<comment type="function">
    <text evidence="6">An essential GTPase that binds both GDP and GTP, with rapid nucleotide exchange. Plays a role in 16S rRNA processing and 30S ribosomal subunit biogenesis and possibly also in cell cycle regulation and energy metabolism.</text>
</comment>
<dbReference type="NCBIfam" id="TIGR00231">
    <property type="entry name" value="small_GTP"/>
    <property type="match status" value="1"/>
</dbReference>
<dbReference type="RefSeq" id="WP_038087342.1">
    <property type="nucleotide sequence ID" value="NZ_JQSG02000001.1"/>
</dbReference>
<feature type="region of interest" description="G4" evidence="7">
    <location>
        <begin position="128"/>
        <end position="131"/>
    </location>
</feature>
<evidence type="ECO:0000256" key="2">
    <source>
        <dbReference type="ARBA" id="ARBA00020484"/>
    </source>
</evidence>
<feature type="binding site" evidence="6">
    <location>
        <begin position="65"/>
        <end position="69"/>
    </location>
    <ligand>
        <name>GTP</name>
        <dbReference type="ChEBI" id="CHEBI:37565"/>
    </ligand>
</feature>
<dbReference type="GO" id="GO:0005886">
    <property type="term" value="C:plasma membrane"/>
    <property type="evidence" value="ECO:0007669"/>
    <property type="project" value="UniProtKB-SubCell"/>
</dbReference>
<dbReference type="Proteomes" id="UP000029273">
    <property type="component" value="Unassembled WGS sequence"/>
</dbReference>
<dbReference type="Gene3D" id="3.30.300.20">
    <property type="match status" value="1"/>
</dbReference>
<gene>
    <name evidence="6" type="primary">era</name>
    <name evidence="11" type="ORF">Thpro_020122</name>
</gene>
<evidence type="ECO:0000259" key="10">
    <source>
        <dbReference type="PROSITE" id="PS51713"/>
    </source>
</evidence>
<dbReference type="SUPFAM" id="SSF54814">
    <property type="entry name" value="Prokaryotic type KH domain (KH-domain type II)"/>
    <property type="match status" value="1"/>
</dbReference>
<dbReference type="GO" id="GO:0005829">
    <property type="term" value="C:cytosol"/>
    <property type="evidence" value="ECO:0007669"/>
    <property type="project" value="TreeGrafter"/>
</dbReference>
<keyword evidence="4 6" id="KW-0694">RNA-binding</keyword>
<evidence type="ECO:0000256" key="8">
    <source>
        <dbReference type="RuleBase" id="RU003761"/>
    </source>
</evidence>
<dbReference type="InterPro" id="IPR005662">
    <property type="entry name" value="GTPase_Era-like"/>
</dbReference>
<keyword evidence="6" id="KW-0472">Membrane</keyword>
<keyword evidence="6" id="KW-0699">rRNA-binding</keyword>
<dbReference type="CDD" id="cd04163">
    <property type="entry name" value="Era"/>
    <property type="match status" value="1"/>
</dbReference>
<evidence type="ECO:0000313" key="12">
    <source>
        <dbReference type="Proteomes" id="UP000029273"/>
    </source>
</evidence>
<evidence type="ECO:0000313" key="11">
    <source>
        <dbReference type="EMBL" id="OBS10406.1"/>
    </source>
</evidence>
<name>A0A1A6C765_9GAMM</name>
<keyword evidence="6" id="KW-1003">Cell membrane</keyword>
<keyword evidence="6" id="KW-0963">Cytoplasm</keyword>
<organism evidence="11 12">
    <name type="scientific">Acidihalobacter prosperus</name>
    <dbReference type="NCBI Taxonomy" id="160660"/>
    <lineage>
        <taxon>Bacteria</taxon>
        <taxon>Pseudomonadati</taxon>
        <taxon>Pseudomonadota</taxon>
        <taxon>Gammaproteobacteria</taxon>
        <taxon>Chromatiales</taxon>
        <taxon>Ectothiorhodospiraceae</taxon>
        <taxon>Acidihalobacter</taxon>
    </lineage>
</organism>
<dbReference type="CDD" id="cd22534">
    <property type="entry name" value="KH-II_Era"/>
    <property type="match status" value="1"/>
</dbReference>
<feature type="binding site" evidence="6">
    <location>
        <begin position="18"/>
        <end position="25"/>
    </location>
    <ligand>
        <name>GTP</name>
        <dbReference type="ChEBI" id="CHEBI:37565"/>
    </ligand>
</feature>
<feature type="region of interest" description="G1" evidence="7">
    <location>
        <begin position="18"/>
        <end position="25"/>
    </location>
</feature>
<dbReference type="InterPro" id="IPR006073">
    <property type="entry name" value="GTP-bd"/>
</dbReference>
<keyword evidence="3 6" id="KW-0547">Nucleotide-binding</keyword>
<dbReference type="Pfam" id="PF01926">
    <property type="entry name" value="MMR_HSR1"/>
    <property type="match status" value="1"/>
</dbReference>
<dbReference type="HAMAP" id="MF_00367">
    <property type="entry name" value="GTPase_Era"/>
    <property type="match status" value="1"/>
</dbReference>
<dbReference type="NCBIfam" id="NF000908">
    <property type="entry name" value="PRK00089.1"/>
    <property type="match status" value="1"/>
</dbReference>
<dbReference type="InterPro" id="IPR015946">
    <property type="entry name" value="KH_dom-like_a/b"/>
</dbReference>
<evidence type="ECO:0000256" key="7">
    <source>
        <dbReference type="PROSITE-ProRule" id="PRU01050"/>
    </source>
</evidence>
<dbReference type="GO" id="GO:0005525">
    <property type="term" value="F:GTP binding"/>
    <property type="evidence" value="ECO:0007669"/>
    <property type="project" value="UniProtKB-UniRule"/>
</dbReference>
<keyword evidence="5 6" id="KW-0342">GTP-binding</keyword>
<dbReference type="PANTHER" id="PTHR42698:SF1">
    <property type="entry name" value="GTPASE ERA, MITOCHONDRIAL"/>
    <property type="match status" value="1"/>
</dbReference>
<dbReference type="Gene3D" id="3.40.50.300">
    <property type="entry name" value="P-loop containing nucleotide triphosphate hydrolases"/>
    <property type="match status" value="1"/>
</dbReference>
<dbReference type="Pfam" id="PF07650">
    <property type="entry name" value="KH_2"/>
    <property type="match status" value="1"/>
</dbReference>
<dbReference type="GO" id="GO:0070181">
    <property type="term" value="F:small ribosomal subunit rRNA binding"/>
    <property type="evidence" value="ECO:0007669"/>
    <property type="project" value="UniProtKB-UniRule"/>
</dbReference>
<keyword evidence="6" id="KW-0690">Ribosome biogenesis</keyword>
<evidence type="ECO:0000256" key="4">
    <source>
        <dbReference type="ARBA" id="ARBA00022884"/>
    </source>
</evidence>
<dbReference type="SUPFAM" id="SSF52540">
    <property type="entry name" value="P-loop containing nucleoside triphosphate hydrolases"/>
    <property type="match status" value="1"/>
</dbReference>
<evidence type="ECO:0000256" key="6">
    <source>
        <dbReference type="HAMAP-Rule" id="MF_00367"/>
    </source>
</evidence>
<dbReference type="InterPro" id="IPR004044">
    <property type="entry name" value="KH_dom_type_2"/>
</dbReference>
<dbReference type="AlphaFoldDB" id="A0A1A6C765"/>
<dbReference type="NCBIfam" id="TIGR00436">
    <property type="entry name" value="era"/>
    <property type="match status" value="1"/>
</dbReference>
<comment type="subcellular location">
    <subcellularLocation>
        <location evidence="6">Cytoplasm</location>
    </subcellularLocation>
    <subcellularLocation>
        <location evidence="6">Cell membrane</location>
        <topology evidence="6">Peripheral membrane protein</topology>
    </subcellularLocation>
</comment>
<feature type="binding site" evidence="6">
    <location>
        <begin position="128"/>
        <end position="131"/>
    </location>
    <ligand>
        <name>GTP</name>
        <dbReference type="ChEBI" id="CHEBI:37565"/>
    </ligand>
</feature>
<dbReference type="OrthoDB" id="9805918at2"/>
<dbReference type="EMBL" id="JQSG02000001">
    <property type="protein sequence ID" value="OBS10406.1"/>
    <property type="molecule type" value="Genomic_DNA"/>
</dbReference>
<dbReference type="InterPro" id="IPR027417">
    <property type="entry name" value="P-loop_NTPase"/>
</dbReference>
<dbReference type="InterPro" id="IPR030388">
    <property type="entry name" value="G_ERA_dom"/>
</dbReference>
<dbReference type="GO" id="GO:0043024">
    <property type="term" value="F:ribosomal small subunit binding"/>
    <property type="evidence" value="ECO:0007669"/>
    <property type="project" value="TreeGrafter"/>
</dbReference>